<keyword evidence="4" id="KW-0378">Hydrolase</keyword>
<dbReference type="SUPFAM" id="SSF81296">
    <property type="entry name" value="E set domains"/>
    <property type="match status" value="1"/>
</dbReference>
<dbReference type="RefSeq" id="WP_258336096.1">
    <property type="nucleotide sequence ID" value="NZ_JANRHJ010000014.1"/>
</dbReference>
<reference evidence="4 5" key="1">
    <citation type="submission" date="2022-08" db="EMBL/GenBank/DDBJ databases">
        <authorList>
            <person name="Zeman M."/>
            <person name="Kubasova T."/>
        </authorList>
    </citation>
    <scope>NUCLEOTIDE SEQUENCE [LARGE SCALE GENOMIC DNA]</scope>
    <source>
        <strain evidence="4 5">ET62</strain>
    </source>
</reference>
<keyword evidence="2" id="KW-0732">Signal</keyword>
<proteinExistence type="inferred from homology"/>
<dbReference type="SMART" id="SM00642">
    <property type="entry name" value="Aamy"/>
    <property type="match status" value="1"/>
</dbReference>
<comment type="similarity">
    <text evidence="1">Belongs to the glycosyl hydrolase 13 family.</text>
</comment>
<evidence type="ECO:0000313" key="4">
    <source>
        <dbReference type="EMBL" id="MCR8874839.1"/>
    </source>
</evidence>
<dbReference type="Proteomes" id="UP001204579">
    <property type="component" value="Unassembled WGS sequence"/>
</dbReference>
<protein>
    <submittedName>
        <fullName evidence="4">Type I pullulanase</fullName>
        <ecNumber evidence="4">3.2.1.41</ecNumber>
    </submittedName>
</protein>
<feature type="signal peptide" evidence="2">
    <location>
        <begin position="1"/>
        <end position="17"/>
    </location>
</feature>
<evidence type="ECO:0000259" key="3">
    <source>
        <dbReference type="SMART" id="SM00642"/>
    </source>
</evidence>
<dbReference type="Gene3D" id="2.60.40.10">
    <property type="entry name" value="Immunoglobulins"/>
    <property type="match status" value="1"/>
</dbReference>
<dbReference type="InterPro" id="IPR013780">
    <property type="entry name" value="Glyco_hydro_b"/>
</dbReference>
<dbReference type="CDD" id="cd02860">
    <property type="entry name" value="E_set_Pullulanase"/>
    <property type="match status" value="1"/>
</dbReference>
<evidence type="ECO:0000256" key="1">
    <source>
        <dbReference type="ARBA" id="ARBA00008061"/>
    </source>
</evidence>
<dbReference type="AlphaFoldDB" id="A0AAW5NAK1"/>
<dbReference type="EC" id="3.2.1.41" evidence="4"/>
<name>A0AAW5NAK1_9BACT</name>
<dbReference type="GO" id="GO:0051060">
    <property type="term" value="F:pullulanase activity"/>
    <property type="evidence" value="ECO:0007669"/>
    <property type="project" value="UniProtKB-EC"/>
</dbReference>
<dbReference type="InterPro" id="IPR049117">
    <property type="entry name" value="pulA_all-beta"/>
</dbReference>
<sequence length="665" mass="74421">MKTKKLLLFTLFTSALFGCGTAPKEYESFEDYPTFTQPWDEMTYSETGTDFMLWAPTAEEVNVKLYTDGLTGNAIQTVPMKEAGNGSWRTSVTEDLKGKFYTFQIKINGKWLDETPGVMAKAVGVNGKRGAILNLDTTDPEGWSQDVRPALKGFDDIIIYEMHHRDFSIDSLSGIKNRGKYLALTETGTTSKEGQKTGIDHLKELGITHVHLLPSYDYASVDETQLDKPQYNWGYDPQNYNTPEGSYSTDPYTPETRIREFKQMVMALHQAGIRVIMDVVYNHTFNTEESNFERTVPGYFYRQNPDGTFANGSACGNETASEREMMRKYMVESVCYWANEYHIDGFRFDLMGIHDITTMEAIRSALDKIDPTIYIYGEGWAASSPAYPADSLAMKANTYRMPGVAAFSDEFRDGLRGSWNNDLEGAFVIGRPGHDTQVMFGITAALPHPQLKDSTLNTPASWTAQPTQMLSYTSCHDDHCITDRLKITAPKATDKELTAYHKLAHTAVFTSQGVPFIFTGDEIMRDKKGVRNSYNSPDSINAINWAGKAIHREAFDYLKGLIAMRKAHPAFHLGDTELIYKHLEFLDMEDNNVVAFRINGAPNGDTWKNITVILNSKNEPASIDVPQGTYQIVCKDGKINPEKGLGSVTGNKLTAAPRSALIVHQ</sequence>
<dbReference type="GO" id="GO:0005975">
    <property type="term" value="P:carbohydrate metabolic process"/>
    <property type="evidence" value="ECO:0007669"/>
    <property type="project" value="InterPro"/>
</dbReference>
<keyword evidence="5" id="KW-1185">Reference proteome</keyword>
<dbReference type="SUPFAM" id="SSF51445">
    <property type="entry name" value="(Trans)glycosidases"/>
    <property type="match status" value="1"/>
</dbReference>
<dbReference type="PANTHER" id="PTHR43002">
    <property type="entry name" value="GLYCOGEN DEBRANCHING ENZYME"/>
    <property type="match status" value="1"/>
</dbReference>
<feature type="chain" id="PRO_5043677977" evidence="2">
    <location>
        <begin position="18"/>
        <end position="665"/>
    </location>
</feature>
<dbReference type="PROSITE" id="PS51257">
    <property type="entry name" value="PROKAR_LIPOPROTEIN"/>
    <property type="match status" value="1"/>
</dbReference>
<evidence type="ECO:0000313" key="5">
    <source>
        <dbReference type="Proteomes" id="UP001204579"/>
    </source>
</evidence>
<gene>
    <name evidence="4" type="primary">pulA</name>
    <name evidence="4" type="ORF">NW209_12610</name>
</gene>
<dbReference type="InterPro" id="IPR017853">
    <property type="entry name" value="GH"/>
</dbReference>
<dbReference type="InterPro" id="IPR004193">
    <property type="entry name" value="Glyco_hydro_13_N"/>
</dbReference>
<dbReference type="Gene3D" id="3.20.20.80">
    <property type="entry name" value="Glycosidases"/>
    <property type="match status" value="1"/>
</dbReference>
<dbReference type="Gene3D" id="2.60.40.1180">
    <property type="entry name" value="Golgi alpha-mannosidase II"/>
    <property type="match status" value="1"/>
</dbReference>
<dbReference type="InterPro" id="IPR011840">
    <property type="entry name" value="PulA_typeI"/>
</dbReference>
<comment type="caution">
    <text evidence="4">The sequence shown here is derived from an EMBL/GenBank/DDBJ whole genome shotgun (WGS) entry which is preliminary data.</text>
</comment>
<dbReference type="CDD" id="cd11341">
    <property type="entry name" value="AmyAc_Pullulanase_LD-like"/>
    <property type="match status" value="1"/>
</dbReference>
<accession>A0AAW5NAK1</accession>
<organism evidence="4 5">
    <name type="scientific">Phocaeicola barnesiae</name>
    <dbReference type="NCBI Taxonomy" id="376804"/>
    <lineage>
        <taxon>Bacteria</taxon>
        <taxon>Pseudomonadati</taxon>
        <taxon>Bacteroidota</taxon>
        <taxon>Bacteroidia</taxon>
        <taxon>Bacteroidales</taxon>
        <taxon>Bacteroidaceae</taxon>
        <taxon>Phocaeicola</taxon>
    </lineage>
</organism>
<dbReference type="InterPro" id="IPR013783">
    <property type="entry name" value="Ig-like_fold"/>
</dbReference>
<dbReference type="NCBIfam" id="TIGR02104">
    <property type="entry name" value="pulA_typeI"/>
    <property type="match status" value="1"/>
</dbReference>
<dbReference type="EMBL" id="JANRHJ010000014">
    <property type="protein sequence ID" value="MCR8874839.1"/>
    <property type="molecule type" value="Genomic_DNA"/>
</dbReference>
<dbReference type="Pfam" id="PF02922">
    <property type="entry name" value="CBM_48"/>
    <property type="match status" value="1"/>
</dbReference>
<keyword evidence="4" id="KW-0326">Glycosidase</keyword>
<evidence type="ECO:0000256" key="2">
    <source>
        <dbReference type="SAM" id="SignalP"/>
    </source>
</evidence>
<dbReference type="InterPro" id="IPR014756">
    <property type="entry name" value="Ig_E-set"/>
</dbReference>
<dbReference type="InterPro" id="IPR006047">
    <property type="entry name" value="GH13_cat_dom"/>
</dbReference>
<dbReference type="Pfam" id="PF00128">
    <property type="entry name" value="Alpha-amylase"/>
    <property type="match status" value="2"/>
</dbReference>
<feature type="domain" description="Glycosyl hydrolase family 13 catalytic" evidence="3">
    <location>
        <begin position="156"/>
        <end position="565"/>
    </location>
</feature>
<dbReference type="Pfam" id="PF21653">
    <property type="entry name" value="pulA_all-beta"/>
    <property type="match status" value="1"/>
</dbReference>